<organism evidence="2 3">
    <name type="scientific">Acorus gramineus</name>
    <name type="common">Dwarf sweet flag</name>
    <dbReference type="NCBI Taxonomy" id="55184"/>
    <lineage>
        <taxon>Eukaryota</taxon>
        <taxon>Viridiplantae</taxon>
        <taxon>Streptophyta</taxon>
        <taxon>Embryophyta</taxon>
        <taxon>Tracheophyta</taxon>
        <taxon>Spermatophyta</taxon>
        <taxon>Magnoliopsida</taxon>
        <taxon>Liliopsida</taxon>
        <taxon>Acoraceae</taxon>
        <taxon>Acorus</taxon>
    </lineage>
</organism>
<dbReference type="AlphaFoldDB" id="A0AAV9BH35"/>
<evidence type="ECO:0000256" key="1">
    <source>
        <dbReference type="SAM" id="MobiDB-lite"/>
    </source>
</evidence>
<keyword evidence="3" id="KW-1185">Reference proteome</keyword>
<dbReference type="InterPro" id="IPR040256">
    <property type="entry name" value="At4g02000-like"/>
</dbReference>
<dbReference type="PANTHER" id="PTHR31286:SF180">
    <property type="entry name" value="OS10G0362600 PROTEIN"/>
    <property type="match status" value="1"/>
</dbReference>
<accession>A0AAV9BH35</accession>
<gene>
    <name evidence="2" type="ORF">QJS04_geneDACA016795</name>
</gene>
<evidence type="ECO:0000313" key="3">
    <source>
        <dbReference type="Proteomes" id="UP001179952"/>
    </source>
</evidence>
<evidence type="ECO:0008006" key="4">
    <source>
        <dbReference type="Google" id="ProtNLM"/>
    </source>
</evidence>
<reference evidence="2" key="2">
    <citation type="submission" date="2023-06" db="EMBL/GenBank/DDBJ databases">
        <authorList>
            <person name="Ma L."/>
            <person name="Liu K.-W."/>
            <person name="Li Z."/>
            <person name="Hsiao Y.-Y."/>
            <person name="Qi Y."/>
            <person name="Fu T."/>
            <person name="Tang G."/>
            <person name="Zhang D."/>
            <person name="Sun W.-H."/>
            <person name="Liu D.-K."/>
            <person name="Li Y."/>
            <person name="Chen G.-Z."/>
            <person name="Liu X.-D."/>
            <person name="Liao X.-Y."/>
            <person name="Jiang Y.-T."/>
            <person name="Yu X."/>
            <person name="Hao Y."/>
            <person name="Huang J."/>
            <person name="Zhao X.-W."/>
            <person name="Ke S."/>
            <person name="Chen Y.-Y."/>
            <person name="Wu W.-L."/>
            <person name="Hsu J.-L."/>
            <person name="Lin Y.-F."/>
            <person name="Huang M.-D."/>
            <person name="Li C.-Y."/>
            <person name="Huang L."/>
            <person name="Wang Z.-W."/>
            <person name="Zhao X."/>
            <person name="Zhong W.-Y."/>
            <person name="Peng D.-H."/>
            <person name="Ahmad S."/>
            <person name="Lan S."/>
            <person name="Zhang J.-S."/>
            <person name="Tsai W.-C."/>
            <person name="Van De Peer Y."/>
            <person name="Liu Z.-J."/>
        </authorList>
    </citation>
    <scope>NUCLEOTIDE SEQUENCE</scope>
    <source>
        <strain evidence="2">SCP</strain>
        <tissue evidence="2">Leaves</tissue>
    </source>
</reference>
<protein>
    <recommendedName>
        <fullName evidence="4">DUF4283 domain-containing protein</fullName>
    </recommendedName>
</protein>
<sequence length="437" mass="47972">MVRAKEHYNKIGKPWTLDHRPFILRKWTPQVRMEPERLSSIPLWIRLPNLPLHLWEEDCLSRIGSLLGVPLYADSATLRCSQASYARICVEVQASTPLPDSILVEIAPRIRESLKVDYDWKPHPCNHCQNFGHDEACCVMKPNVAAPNMGKGGKVVPVAISTKGEEKVTSQWVEVSKSNSSSKEKLLVDAMKSAASSQQSRKTSSIPPNKFDILQDILESDELTIEEANETVQTLTVTNSEQIVSDPVQAHIETIVEDSPSNMASSSAKIYGLISTSLALDHAPQNASEICTISLSADDLGSSQKIQTRSQTNVGHSQHQDLRQEVQLPSPTPHDFRQSTKQSATADEVFPPSFLFESPILVSELQLLPKLDIPLEIDLSTTAPDNSLIEKASRASKGSGKTQKNKNKGGSPQSSKKNKAALKGALPTKKSTKSYLA</sequence>
<reference evidence="2" key="1">
    <citation type="journal article" date="2023" name="Nat. Commun.">
        <title>Diploid and tetraploid genomes of Acorus and the evolution of monocots.</title>
        <authorList>
            <person name="Ma L."/>
            <person name="Liu K.W."/>
            <person name="Li Z."/>
            <person name="Hsiao Y.Y."/>
            <person name="Qi Y."/>
            <person name="Fu T."/>
            <person name="Tang G.D."/>
            <person name="Zhang D."/>
            <person name="Sun W.H."/>
            <person name="Liu D.K."/>
            <person name="Li Y."/>
            <person name="Chen G.Z."/>
            <person name="Liu X.D."/>
            <person name="Liao X.Y."/>
            <person name="Jiang Y.T."/>
            <person name="Yu X."/>
            <person name="Hao Y."/>
            <person name="Huang J."/>
            <person name="Zhao X.W."/>
            <person name="Ke S."/>
            <person name="Chen Y.Y."/>
            <person name="Wu W.L."/>
            <person name="Hsu J.L."/>
            <person name="Lin Y.F."/>
            <person name="Huang M.D."/>
            <person name="Li C.Y."/>
            <person name="Huang L."/>
            <person name="Wang Z.W."/>
            <person name="Zhao X."/>
            <person name="Zhong W.Y."/>
            <person name="Peng D.H."/>
            <person name="Ahmad S."/>
            <person name="Lan S."/>
            <person name="Zhang J.S."/>
            <person name="Tsai W.C."/>
            <person name="Van de Peer Y."/>
            <person name="Liu Z.J."/>
        </authorList>
    </citation>
    <scope>NUCLEOTIDE SEQUENCE</scope>
    <source>
        <strain evidence="2">SCP</strain>
    </source>
</reference>
<dbReference type="Proteomes" id="UP001179952">
    <property type="component" value="Unassembled WGS sequence"/>
</dbReference>
<name>A0AAV9BH35_ACOGR</name>
<evidence type="ECO:0000313" key="2">
    <source>
        <dbReference type="EMBL" id="KAK1275686.1"/>
    </source>
</evidence>
<comment type="caution">
    <text evidence="2">The sequence shown here is derived from an EMBL/GenBank/DDBJ whole genome shotgun (WGS) entry which is preliminary data.</text>
</comment>
<dbReference type="EMBL" id="JAUJYN010000003">
    <property type="protein sequence ID" value="KAK1275686.1"/>
    <property type="molecule type" value="Genomic_DNA"/>
</dbReference>
<feature type="region of interest" description="Disordered" evidence="1">
    <location>
        <begin position="388"/>
        <end position="437"/>
    </location>
</feature>
<dbReference type="PANTHER" id="PTHR31286">
    <property type="entry name" value="GLYCINE-RICH CELL WALL STRUCTURAL PROTEIN 1.8-LIKE"/>
    <property type="match status" value="1"/>
</dbReference>
<proteinExistence type="predicted"/>